<dbReference type="EMBL" id="JAOVZQ010000001">
    <property type="protein sequence ID" value="MCY0092444.1"/>
    <property type="molecule type" value="Genomic_DNA"/>
</dbReference>
<feature type="binding site" evidence="5">
    <location>
        <begin position="133"/>
        <end position="137"/>
    </location>
    <ligand>
        <name>S-adenosyl-L-methionine</name>
        <dbReference type="ChEBI" id="CHEBI:59789"/>
    </ligand>
</feature>
<gene>
    <name evidence="5 8" type="primary">prmC</name>
    <name evidence="8" type="ORF">OEG82_00050</name>
</gene>
<comment type="function">
    <text evidence="5">Methylates the class 1 translation termination release factors RF1/PrfA and RF2/PrfB on the glutamine residue of the universally conserved GGQ motif.</text>
</comment>
<organism evidence="8 9">
    <name type="scientific">Hoeflea ulvae</name>
    <dbReference type="NCBI Taxonomy" id="2983764"/>
    <lineage>
        <taxon>Bacteria</taxon>
        <taxon>Pseudomonadati</taxon>
        <taxon>Pseudomonadota</taxon>
        <taxon>Alphaproteobacteria</taxon>
        <taxon>Hyphomicrobiales</taxon>
        <taxon>Rhizobiaceae</taxon>
        <taxon>Hoeflea</taxon>
    </lineage>
</organism>
<dbReference type="PROSITE" id="PS00092">
    <property type="entry name" value="N6_MTASE"/>
    <property type="match status" value="1"/>
</dbReference>
<evidence type="ECO:0000259" key="6">
    <source>
        <dbReference type="Pfam" id="PF05175"/>
    </source>
</evidence>
<evidence type="ECO:0000256" key="1">
    <source>
        <dbReference type="ARBA" id="ARBA00022603"/>
    </source>
</evidence>
<evidence type="ECO:0000313" key="8">
    <source>
        <dbReference type="EMBL" id="MCY0092444.1"/>
    </source>
</evidence>
<evidence type="ECO:0000256" key="2">
    <source>
        <dbReference type="ARBA" id="ARBA00022679"/>
    </source>
</evidence>
<name>A0ABT3Y9E5_9HYPH</name>
<feature type="domain" description="Methyltransferase small" evidence="6">
    <location>
        <begin position="127"/>
        <end position="202"/>
    </location>
</feature>
<dbReference type="InterPro" id="IPR040758">
    <property type="entry name" value="PrmC_N"/>
</dbReference>
<dbReference type="Proteomes" id="UP001081283">
    <property type="component" value="Unassembled WGS sequence"/>
</dbReference>
<comment type="catalytic activity">
    <reaction evidence="4 5">
        <text>L-glutaminyl-[peptide chain release factor] + S-adenosyl-L-methionine = N(5)-methyl-L-glutaminyl-[peptide chain release factor] + S-adenosyl-L-homocysteine + H(+)</text>
        <dbReference type="Rhea" id="RHEA:42896"/>
        <dbReference type="Rhea" id="RHEA-COMP:10271"/>
        <dbReference type="Rhea" id="RHEA-COMP:10272"/>
        <dbReference type="ChEBI" id="CHEBI:15378"/>
        <dbReference type="ChEBI" id="CHEBI:30011"/>
        <dbReference type="ChEBI" id="CHEBI:57856"/>
        <dbReference type="ChEBI" id="CHEBI:59789"/>
        <dbReference type="ChEBI" id="CHEBI:61891"/>
        <dbReference type="EC" id="2.1.1.297"/>
    </reaction>
</comment>
<dbReference type="InterPro" id="IPR007848">
    <property type="entry name" value="Small_mtfrase_dom"/>
</dbReference>
<feature type="domain" description="Release factor glutamine methyltransferase N-terminal" evidence="7">
    <location>
        <begin position="19"/>
        <end position="84"/>
    </location>
</feature>
<dbReference type="NCBIfam" id="TIGR03534">
    <property type="entry name" value="RF_mod_PrmC"/>
    <property type="match status" value="1"/>
</dbReference>
<sequence>MIRPDLSGAQTIGEAWIVLRSAFRAACLETADLDARLLTAGIVGLEAHRLVTGGDAPLATGLGERLAQAAFDRLNGMPVHRILGARDFYGLKLELSSATLEPRPDTECLVDAVLDFVQATCAARGHCRIADLGIGTGAIGLALLAECPDAQCLGIDLSEEAVTTASENARRLGLSDRYRAKTGDWLSGLKERFDLIVSNPPYIPTADLAGLSREVREHDPELALDGGADGLAAYRIIAAQAADRLESAGEVALEIGIGQKDEVSALFIEAGFERSGVFADLGGVERVLCFKLSGPSKITSTDF</sequence>
<evidence type="ECO:0000259" key="7">
    <source>
        <dbReference type="Pfam" id="PF17827"/>
    </source>
</evidence>
<dbReference type="InterPro" id="IPR002052">
    <property type="entry name" value="DNA_methylase_N6_adenine_CS"/>
</dbReference>
<dbReference type="Pfam" id="PF05175">
    <property type="entry name" value="MTS"/>
    <property type="match status" value="1"/>
</dbReference>
<evidence type="ECO:0000256" key="5">
    <source>
        <dbReference type="HAMAP-Rule" id="MF_02126"/>
    </source>
</evidence>
<dbReference type="Gene3D" id="1.10.8.10">
    <property type="entry name" value="DNA helicase RuvA subunit, C-terminal domain"/>
    <property type="match status" value="1"/>
</dbReference>
<dbReference type="RefSeq" id="WP_267610434.1">
    <property type="nucleotide sequence ID" value="NZ_JAOVZQ010000001.1"/>
</dbReference>
<protein>
    <recommendedName>
        <fullName evidence="5">Release factor glutamine methyltransferase</fullName>
        <shortName evidence="5">RF MTase</shortName>
        <ecNumber evidence="5">2.1.1.297</ecNumber>
    </recommendedName>
    <alternativeName>
        <fullName evidence="5">N5-glutamine methyltransferase PrmC</fullName>
    </alternativeName>
    <alternativeName>
        <fullName evidence="5">Protein-(glutamine-N5) MTase PrmC</fullName>
    </alternativeName>
    <alternativeName>
        <fullName evidence="5">Protein-glutamine N-methyltransferase PrmC</fullName>
    </alternativeName>
</protein>
<dbReference type="InterPro" id="IPR004556">
    <property type="entry name" value="HemK-like"/>
</dbReference>
<reference evidence="8" key="1">
    <citation type="submission" date="2022-10" db="EMBL/GenBank/DDBJ databases">
        <title>Hoeflea sp. J2-29, isolated from marine algae.</title>
        <authorList>
            <person name="Kristyanto S."/>
            <person name="Kim J.M."/>
            <person name="Jeon C.O."/>
        </authorList>
    </citation>
    <scope>NUCLEOTIDE SEQUENCE</scope>
    <source>
        <strain evidence="8">J2-29</strain>
    </source>
</reference>
<dbReference type="HAMAP" id="MF_02126">
    <property type="entry name" value="RF_methyltr_PrmC"/>
    <property type="match status" value="1"/>
</dbReference>
<dbReference type="NCBIfam" id="TIGR00536">
    <property type="entry name" value="hemK_fam"/>
    <property type="match status" value="1"/>
</dbReference>
<proteinExistence type="inferred from homology"/>
<comment type="similarity">
    <text evidence="5">Belongs to the protein N5-glutamine methyltransferase family. PrmC subfamily.</text>
</comment>
<keyword evidence="1 5" id="KW-0489">Methyltransferase</keyword>
<comment type="caution">
    <text evidence="8">The sequence shown here is derived from an EMBL/GenBank/DDBJ whole genome shotgun (WGS) entry which is preliminary data.</text>
</comment>
<dbReference type="PANTHER" id="PTHR18895:SF74">
    <property type="entry name" value="MTRF1L RELEASE FACTOR GLUTAMINE METHYLTRANSFERASE"/>
    <property type="match status" value="1"/>
</dbReference>
<accession>A0ABT3Y9E5</accession>
<keyword evidence="3 5" id="KW-0949">S-adenosyl-L-methionine</keyword>
<evidence type="ECO:0000256" key="4">
    <source>
        <dbReference type="ARBA" id="ARBA00048391"/>
    </source>
</evidence>
<dbReference type="Gene3D" id="3.40.50.150">
    <property type="entry name" value="Vaccinia Virus protein VP39"/>
    <property type="match status" value="1"/>
</dbReference>
<dbReference type="InterPro" id="IPR019874">
    <property type="entry name" value="RF_methyltr_PrmC"/>
</dbReference>
<dbReference type="GO" id="GO:0102559">
    <property type="term" value="F:peptide chain release factor N(5)-glutamine methyltransferase activity"/>
    <property type="evidence" value="ECO:0007669"/>
    <property type="project" value="UniProtKB-EC"/>
</dbReference>
<feature type="binding site" evidence="5">
    <location>
        <position position="156"/>
    </location>
    <ligand>
        <name>S-adenosyl-L-methionine</name>
        <dbReference type="ChEBI" id="CHEBI:59789"/>
    </ligand>
</feature>
<keyword evidence="9" id="KW-1185">Reference proteome</keyword>
<dbReference type="GO" id="GO:0032259">
    <property type="term" value="P:methylation"/>
    <property type="evidence" value="ECO:0007669"/>
    <property type="project" value="UniProtKB-KW"/>
</dbReference>
<dbReference type="Pfam" id="PF17827">
    <property type="entry name" value="PrmC_N"/>
    <property type="match status" value="1"/>
</dbReference>
<dbReference type="CDD" id="cd02440">
    <property type="entry name" value="AdoMet_MTases"/>
    <property type="match status" value="1"/>
</dbReference>
<feature type="binding site" evidence="5">
    <location>
        <position position="199"/>
    </location>
    <ligand>
        <name>S-adenosyl-L-methionine</name>
        <dbReference type="ChEBI" id="CHEBI:59789"/>
    </ligand>
</feature>
<dbReference type="SUPFAM" id="SSF53335">
    <property type="entry name" value="S-adenosyl-L-methionine-dependent methyltransferases"/>
    <property type="match status" value="1"/>
</dbReference>
<dbReference type="InterPro" id="IPR029063">
    <property type="entry name" value="SAM-dependent_MTases_sf"/>
</dbReference>
<keyword evidence="2 5" id="KW-0808">Transferase</keyword>
<dbReference type="InterPro" id="IPR050320">
    <property type="entry name" value="N5-glutamine_MTase"/>
</dbReference>
<dbReference type="EC" id="2.1.1.297" evidence="5"/>
<evidence type="ECO:0000256" key="3">
    <source>
        <dbReference type="ARBA" id="ARBA00022691"/>
    </source>
</evidence>
<dbReference type="PANTHER" id="PTHR18895">
    <property type="entry name" value="HEMK METHYLTRANSFERASE"/>
    <property type="match status" value="1"/>
</dbReference>
<feature type="binding site" evidence="5">
    <location>
        <begin position="199"/>
        <end position="202"/>
    </location>
    <ligand>
        <name>substrate</name>
    </ligand>
</feature>
<evidence type="ECO:0000313" key="9">
    <source>
        <dbReference type="Proteomes" id="UP001081283"/>
    </source>
</evidence>
<feature type="binding site" evidence="5">
    <location>
        <position position="185"/>
    </location>
    <ligand>
        <name>S-adenosyl-L-methionine</name>
        <dbReference type="ChEBI" id="CHEBI:59789"/>
    </ligand>
</feature>